<keyword evidence="4" id="KW-1185">Reference proteome</keyword>
<dbReference type="PROSITE" id="PS50017">
    <property type="entry name" value="DEATH_DOMAIN"/>
    <property type="match status" value="1"/>
</dbReference>
<keyword evidence="1" id="KW-0812">Transmembrane</keyword>
<evidence type="ECO:0000313" key="4">
    <source>
        <dbReference type="Proteomes" id="UP000827092"/>
    </source>
</evidence>
<feature type="domain" description="Death" evidence="2">
    <location>
        <begin position="75"/>
        <end position="112"/>
    </location>
</feature>
<keyword evidence="1" id="KW-0472">Membrane</keyword>
<proteinExistence type="predicted"/>
<evidence type="ECO:0000259" key="2">
    <source>
        <dbReference type="PROSITE" id="PS50017"/>
    </source>
</evidence>
<sequence>MFEYWIILVFCQLTLQLNIYFATFDINDLQLQMVADNLKVDECRKLSESIHENGFKPHHLIAGDSEPTGVSCLRLLRHWNTHEGKGQSFHLLELRLRQLGHNEVADRLAISIADEKVEEVRHTFLNDPFRSNILNNTSNPQHQSSGRIHSSTNAKWTGFELFQASIFLTVASIFLFFTCLFLVRLLLPDSFTRMRHSLYEIMLGRKPGDEQLFFVI</sequence>
<organism evidence="3 4">
    <name type="scientific">Oedothorax gibbosus</name>
    <dbReference type="NCBI Taxonomy" id="931172"/>
    <lineage>
        <taxon>Eukaryota</taxon>
        <taxon>Metazoa</taxon>
        <taxon>Ecdysozoa</taxon>
        <taxon>Arthropoda</taxon>
        <taxon>Chelicerata</taxon>
        <taxon>Arachnida</taxon>
        <taxon>Araneae</taxon>
        <taxon>Araneomorphae</taxon>
        <taxon>Entelegynae</taxon>
        <taxon>Araneoidea</taxon>
        <taxon>Linyphiidae</taxon>
        <taxon>Erigoninae</taxon>
        <taxon>Oedothorax</taxon>
    </lineage>
</organism>
<gene>
    <name evidence="3" type="ORF">JTE90_018786</name>
</gene>
<comment type="caution">
    <text evidence="3">The sequence shown here is derived from an EMBL/GenBank/DDBJ whole genome shotgun (WGS) entry which is preliminary data.</text>
</comment>
<dbReference type="Proteomes" id="UP000827092">
    <property type="component" value="Unassembled WGS sequence"/>
</dbReference>
<evidence type="ECO:0000256" key="1">
    <source>
        <dbReference type="SAM" id="Phobius"/>
    </source>
</evidence>
<dbReference type="AlphaFoldDB" id="A0AAV6UA92"/>
<reference evidence="3 4" key="1">
    <citation type="journal article" date="2022" name="Nat. Ecol. Evol.">
        <title>A masculinizing supergene underlies an exaggerated male reproductive morph in a spider.</title>
        <authorList>
            <person name="Hendrickx F."/>
            <person name="De Corte Z."/>
            <person name="Sonet G."/>
            <person name="Van Belleghem S.M."/>
            <person name="Kostlbacher S."/>
            <person name="Vangestel C."/>
        </authorList>
    </citation>
    <scope>NUCLEOTIDE SEQUENCE [LARGE SCALE GENOMIC DNA]</scope>
    <source>
        <strain evidence="3">W744_W776</strain>
    </source>
</reference>
<protein>
    <recommendedName>
        <fullName evidence="2">Death domain-containing protein</fullName>
    </recommendedName>
</protein>
<accession>A0AAV6UA92</accession>
<feature type="transmembrane region" description="Helical" evidence="1">
    <location>
        <begin position="161"/>
        <end position="187"/>
    </location>
</feature>
<dbReference type="EMBL" id="JAFNEN010000524">
    <property type="protein sequence ID" value="KAG8181267.1"/>
    <property type="molecule type" value="Genomic_DNA"/>
</dbReference>
<evidence type="ECO:0000313" key="3">
    <source>
        <dbReference type="EMBL" id="KAG8181267.1"/>
    </source>
</evidence>
<keyword evidence="1" id="KW-1133">Transmembrane helix</keyword>
<dbReference type="GO" id="GO:0007165">
    <property type="term" value="P:signal transduction"/>
    <property type="evidence" value="ECO:0007669"/>
    <property type="project" value="InterPro"/>
</dbReference>
<dbReference type="InterPro" id="IPR000488">
    <property type="entry name" value="Death_dom"/>
</dbReference>
<name>A0AAV6UA92_9ARAC</name>